<organism evidence="1">
    <name type="scientific">freshwater metagenome</name>
    <dbReference type="NCBI Taxonomy" id="449393"/>
    <lineage>
        <taxon>unclassified sequences</taxon>
        <taxon>metagenomes</taxon>
        <taxon>ecological metagenomes</taxon>
    </lineage>
</organism>
<dbReference type="EMBL" id="CAFAAB010000049">
    <property type="protein sequence ID" value="CAB4781393.1"/>
    <property type="molecule type" value="Genomic_DNA"/>
</dbReference>
<proteinExistence type="predicted"/>
<reference evidence="1" key="1">
    <citation type="submission" date="2020-05" db="EMBL/GenBank/DDBJ databases">
        <authorList>
            <person name="Chiriac C."/>
            <person name="Salcher M."/>
            <person name="Ghai R."/>
            <person name="Kavagutti S V."/>
        </authorList>
    </citation>
    <scope>NUCLEOTIDE SEQUENCE</scope>
</reference>
<gene>
    <name evidence="1" type="ORF">UFOPK2958_00564</name>
</gene>
<dbReference type="PROSITE" id="PS51257">
    <property type="entry name" value="PROKAR_LIPOPROTEIN"/>
    <property type="match status" value="1"/>
</dbReference>
<sequence length="149" mass="16108">MRRSIALIVVAGLVLGGCGTTTTKALTVKWMNEANQDRGYHALHADISKTVKYLRAPSSTQAELHTLCSVLNLEIHGANDHLPTPDTQATELLAKGYDTLATATTQCDEAATNPAKRAAAIENFSKGFGDLYFGMMRLYRVLGRTGTPR</sequence>
<protein>
    <submittedName>
        <fullName evidence="1">Unannotated protein</fullName>
    </submittedName>
</protein>
<dbReference type="AlphaFoldDB" id="A0A6J6WE07"/>
<evidence type="ECO:0000313" key="1">
    <source>
        <dbReference type="EMBL" id="CAB4781393.1"/>
    </source>
</evidence>
<name>A0A6J6WE07_9ZZZZ</name>
<accession>A0A6J6WE07</accession>